<dbReference type="Proteomes" id="UP000281553">
    <property type="component" value="Unassembled WGS sequence"/>
</dbReference>
<dbReference type="InterPro" id="IPR043136">
    <property type="entry name" value="B30.2/SPRY_sf"/>
</dbReference>
<keyword evidence="2" id="KW-1185">Reference proteome</keyword>
<sequence>MAYPLHLWIDQEGSRKMPSSNFTCFLVLQPGDVVGCLFNNHNGLVFWTVNGERLGHVLQLELRDNHQEDAHCDENGQVDDAPTAYNDDIIYLPSSVLGLSPAISLRNTSVEHVNVIPISTYHRTAAGRLNGQPLSALVPSTGSSLPPRHHSNLERGAFHASVSRFTGGLSAGRGHSALQSLRKSISSVSAPATSGVRCMAKFSLFCFILLL</sequence>
<evidence type="ECO:0000313" key="1">
    <source>
        <dbReference type="EMBL" id="VDN35107.1"/>
    </source>
</evidence>
<dbReference type="AlphaFoldDB" id="A0A3P7NL47"/>
<protein>
    <recommendedName>
        <fullName evidence="3">B30.2/SPRY domain-containing protein</fullName>
    </recommendedName>
</protein>
<dbReference type="EMBL" id="UYRU01086487">
    <property type="protein sequence ID" value="VDN35107.1"/>
    <property type="molecule type" value="Genomic_DNA"/>
</dbReference>
<proteinExistence type="predicted"/>
<evidence type="ECO:0008006" key="3">
    <source>
        <dbReference type="Google" id="ProtNLM"/>
    </source>
</evidence>
<reference evidence="1 2" key="1">
    <citation type="submission" date="2018-11" db="EMBL/GenBank/DDBJ databases">
        <authorList>
            <consortium name="Pathogen Informatics"/>
        </authorList>
    </citation>
    <scope>NUCLEOTIDE SEQUENCE [LARGE SCALE GENOMIC DNA]</scope>
</reference>
<name>A0A3P7NL47_DIBLA</name>
<evidence type="ECO:0000313" key="2">
    <source>
        <dbReference type="Proteomes" id="UP000281553"/>
    </source>
</evidence>
<gene>
    <name evidence="1" type="ORF">DILT_LOCUS16687</name>
</gene>
<dbReference type="Gene3D" id="2.60.120.920">
    <property type="match status" value="1"/>
</dbReference>
<accession>A0A3P7NL47</accession>
<organism evidence="1 2">
    <name type="scientific">Dibothriocephalus latus</name>
    <name type="common">Fish tapeworm</name>
    <name type="synonym">Diphyllobothrium latum</name>
    <dbReference type="NCBI Taxonomy" id="60516"/>
    <lineage>
        <taxon>Eukaryota</taxon>
        <taxon>Metazoa</taxon>
        <taxon>Spiralia</taxon>
        <taxon>Lophotrochozoa</taxon>
        <taxon>Platyhelminthes</taxon>
        <taxon>Cestoda</taxon>
        <taxon>Eucestoda</taxon>
        <taxon>Diphyllobothriidea</taxon>
        <taxon>Diphyllobothriidae</taxon>
        <taxon>Dibothriocephalus</taxon>
    </lineage>
</organism>
<dbReference type="OrthoDB" id="6273987at2759"/>